<proteinExistence type="predicted"/>
<feature type="compositionally biased region" description="Basic and acidic residues" evidence="1">
    <location>
        <begin position="156"/>
        <end position="255"/>
    </location>
</feature>
<dbReference type="Gene3D" id="1.10.287.110">
    <property type="entry name" value="DnaJ domain"/>
    <property type="match status" value="1"/>
</dbReference>
<reference evidence="3" key="2">
    <citation type="submission" date="2023-06" db="EMBL/GenBank/DDBJ databases">
        <authorList>
            <consortium name="Lawrence Berkeley National Laboratory"/>
            <person name="Mondo S.J."/>
            <person name="Hensen N."/>
            <person name="Bonometti L."/>
            <person name="Westerberg I."/>
            <person name="Brannstrom I.O."/>
            <person name="Guillou S."/>
            <person name="Cros-Aarteil S."/>
            <person name="Calhoun S."/>
            <person name="Haridas S."/>
            <person name="Kuo A."/>
            <person name="Pangilinan J."/>
            <person name="Riley R."/>
            <person name="Labutti K."/>
            <person name="Andreopoulos B."/>
            <person name="Lipzen A."/>
            <person name="Chen C."/>
            <person name="Yanf M."/>
            <person name="Daum C."/>
            <person name="Ng V."/>
            <person name="Clum A."/>
            <person name="Steindorff A."/>
            <person name="Ohm R."/>
            <person name="Martin F."/>
            <person name="Silar P."/>
            <person name="Natvig D."/>
            <person name="Lalanne C."/>
            <person name="Gautier V."/>
            <person name="Ament-Velasquez S.L."/>
            <person name="Kruys A."/>
            <person name="Hutchinson M.I."/>
            <person name="Powell A.J."/>
            <person name="Barry K."/>
            <person name="Miller A.N."/>
            <person name="Grigoriev I.V."/>
            <person name="Debuchy R."/>
            <person name="Gladieux P."/>
            <person name="Thoren M.H."/>
            <person name="Johannesson H."/>
        </authorList>
    </citation>
    <scope>NUCLEOTIDE SEQUENCE</scope>
    <source>
        <strain evidence="3">CBS 333.67</strain>
    </source>
</reference>
<feature type="compositionally biased region" description="Basic and acidic residues" evidence="1">
    <location>
        <begin position="280"/>
        <end position="323"/>
    </location>
</feature>
<dbReference type="CDD" id="cd06257">
    <property type="entry name" value="DnaJ"/>
    <property type="match status" value="1"/>
</dbReference>
<feature type="domain" description="J" evidence="2">
    <location>
        <begin position="8"/>
        <end position="76"/>
    </location>
</feature>
<feature type="region of interest" description="Disordered" evidence="1">
    <location>
        <begin position="280"/>
        <end position="340"/>
    </location>
</feature>
<dbReference type="PANTHER" id="PTHR44144">
    <property type="entry name" value="DNAJ HOMOLOG SUBFAMILY C MEMBER 9"/>
    <property type="match status" value="1"/>
</dbReference>
<feature type="region of interest" description="Disordered" evidence="1">
    <location>
        <begin position="84"/>
        <end position="268"/>
    </location>
</feature>
<dbReference type="GO" id="GO:0005634">
    <property type="term" value="C:nucleus"/>
    <property type="evidence" value="ECO:0007669"/>
    <property type="project" value="TreeGrafter"/>
</dbReference>
<dbReference type="RefSeq" id="XP_062724049.1">
    <property type="nucleotide sequence ID" value="XM_062861396.1"/>
</dbReference>
<dbReference type="GeneID" id="87880225"/>
<dbReference type="SUPFAM" id="SSF46565">
    <property type="entry name" value="Chaperone J-domain"/>
    <property type="match status" value="1"/>
</dbReference>
<feature type="compositionally biased region" description="Polar residues" evidence="1">
    <location>
        <begin position="116"/>
        <end position="126"/>
    </location>
</feature>
<feature type="region of interest" description="Disordered" evidence="1">
    <location>
        <begin position="485"/>
        <end position="528"/>
    </location>
</feature>
<dbReference type="InterPro" id="IPR018253">
    <property type="entry name" value="DnaJ_domain_CS"/>
</dbReference>
<evidence type="ECO:0000313" key="4">
    <source>
        <dbReference type="Proteomes" id="UP001273166"/>
    </source>
</evidence>
<feature type="region of interest" description="Disordered" evidence="1">
    <location>
        <begin position="353"/>
        <end position="473"/>
    </location>
</feature>
<dbReference type="EMBL" id="JAUDZG010000002">
    <property type="protein sequence ID" value="KAK3308269.1"/>
    <property type="molecule type" value="Genomic_DNA"/>
</dbReference>
<feature type="compositionally biased region" description="Basic and acidic residues" evidence="1">
    <location>
        <begin position="519"/>
        <end position="528"/>
    </location>
</feature>
<dbReference type="InterPro" id="IPR036869">
    <property type="entry name" value="J_dom_sf"/>
</dbReference>
<gene>
    <name evidence="3" type="ORF">B0T15DRAFT_103549</name>
</gene>
<evidence type="ECO:0000256" key="1">
    <source>
        <dbReference type="SAM" id="MobiDB-lite"/>
    </source>
</evidence>
<evidence type="ECO:0000259" key="2">
    <source>
        <dbReference type="PROSITE" id="PS50076"/>
    </source>
</evidence>
<dbReference type="InterPro" id="IPR001623">
    <property type="entry name" value="DnaJ_domain"/>
</dbReference>
<keyword evidence="4" id="KW-1185">Reference proteome</keyword>
<dbReference type="PROSITE" id="PS00636">
    <property type="entry name" value="DNAJ_1"/>
    <property type="match status" value="1"/>
</dbReference>
<dbReference type="PROSITE" id="PS50076">
    <property type="entry name" value="DNAJ_2"/>
    <property type="match status" value="1"/>
</dbReference>
<name>A0AAJ0M4A3_9PEZI</name>
<dbReference type="InterPro" id="IPR052594">
    <property type="entry name" value="J_domain-containing_protein"/>
</dbReference>
<reference evidence="3" key="1">
    <citation type="journal article" date="2023" name="Mol. Phylogenet. Evol.">
        <title>Genome-scale phylogeny and comparative genomics of the fungal order Sordariales.</title>
        <authorList>
            <person name="Hensen N."/>
            <person name="Bonometti L."/>
            <person name="Westerberg I."/>
            <person name="Brannstrom I.O."/>
            <person name="Guillou S."/>
            <person name="Cros-Aarteil S."/>
            <person name="Calhoun S."/>
            <person name="Haridas S."/>
            <person name="Kuo A."/>
            <person name="Mondo S."/>
            <person name="Pangilinan J."/>
            <person name="Riley R."/>
            <person name="LaButti K."/>
            <person name="Andreopoulos B."/>
            <person name="Lipzen A."/>
            <person name="Chen C."/>
            <person name="Yan M."/>
            <person name="Daum C."/>
            <person name="Ng V."/>
            <person name="Clum A."/>
            <person name="Steindorff A."/>
            <person name="Ohm R.A."/>
            <person name="Martin F."/>
            <person name="Silar P."/>
            <person name="Natvig D.O."/>
            <person name="Lalanne C."/>
            <person name="Gautier V."/>
            <person name="Ament-Velasquez S.L."/>
            <person name="Kruys A."/>
            <person name="Hutchinson M.I."/>
            <person name="Powell A.J."/>
            <person name="Barry K."/>
            <person name="Miller A.N."/>
            <person name="Grigoriev I.V."/>
            <person name="Debuchy R."/>
            <person name="Gladieux P."/>
            <person name="Hiltunen Thoren M."/>
            <person name="Johannesson H."/>
        </authorList>
    </citation>
    <scope>NUCLEOTIDE SEQUENCE</scope>
    <source>
        <strain evidence="3">CBS 333.67</strain>
    </source>
</reference>
<dbReference type="PRINTS" id="PR00625">
    <property type="entry name" value="JDOMAIN"/>
</dbReference>
<organism evidence="3 4">
    <name type="scientific">Chaetomium strumarium</name>
    <dbReference type="NCBI Taxonomy" id="1170767"/>
    <lineage>
        <taxon>Eukaryota</taxon>
        <taxon>Fungi</taxon>
        <taxon>Dikarya</taxon>
        <taxon>Ascomycota</taxon>
        <taxon>Pezizomycotina</taxon>
        <taxon>Sordariomycetes</taxon>
        <taxon>Sordariomycetidae</taxon>
        <taxon>Sordariales</taxon>
        <taxon>Chaetomiaceae</taxon>
        <taxon>Chaetomium</taxon>
    </lineage>
</organism>
<dbReference type="AlphaFoldDB" id="A0AAJ0M4A3"/>
<feature type="compositionally biased region" description="Basic residues" evidence="1">
    <location>
        <begin position="500"/>
        <end position="509"/>
    </location>
</feature>
<feature type="compositionally biased region" description="Polar residues" evidence="1">
    <location>
        <begin position="93"/>
        <end position="107"/>
    </location>
</feature>
<accession>A0AAJ0M4A3</accession>
<dbReference type="Pfam" id="PF00226">
    <property type="entry name" value="DnaJ"/>
    <property type="match status" value="1"/>
</dbReference>
<dbReference type="GO" id="GO:0005737">
    <property type="term" value="C:cytoplasm"/>
    <property type="evidence" value="ECO:0007669"/>
    <property type="project" value="TreeGrafter"/>
</dbReference>
<dbReference type="SMART" id="SM00271">
    <property type="entry name" value="DnaJ"/>
    <property type="match status" value="1"/>
</dbReference>
<protein>
    <recommendedName>
        <fullName evidence="2">J domain-containing protein</fullName>
    </recommendedName>
</protein>
<dbReference type="Proteomes" id="UP001273166">
    <property type="component" value="Unassembled WGS sequence"/>
</dbReference>
<comment type="caution">
    <text evidence="3">The sequence shown here is derived from an EMBL/GenBank/DDBJ whole genome shotgun (WGS) entry which is preliminary data.</text>
</comment>
<sequence length="604" mass="70319">MTSTLPPDPWKALGVERHADKSEIRSAYKKLVLKCHPDKVQDPTQKALKQEEFQKVQQAYELLNNDAEKAKYEQKLQLAELQRAAAKVHQDAKNSPNTSVPRSSTRYATYDIRTAEPTSRYKSSPSGGKVYTHYTTTHTRSHEEMPSTRSYPLYEESDKAARKSAGYEKPSKRDEERRERDREERRRRREDEELLRQREKERDRERERERDRERERERDRERERAEKEREARKAEKKRIEKEREKERRRDVEDKARRHKPYVEPYEAAYVEDLLFEDEKFVTSRSEKKRSSSRKHDEARERERERERDRDRDRERERDRDKSNSRRAKSPHLSSDQKLKHMEEFERAKLYMSSAGSSVPEKTAFWISQTPPDSYLTPPVPSPPPAVDLEEDSIRHAAARAAGRRSSNDPARSREKLSYNLDATARARPIPNLTKSYSTPPPAPESPPRVSRSQTTPHESYARPIPAPLQRGATWAAGGIDERHLATDYLDDYDSDDGRERRHRRSRRTRSPSVQAASRYKVEGAKTSKIDSHYSSSKLESPYVYGDSPSSTRRYAAAEVLARSPSSTYAGAPFKVKEAPVYGPDDVKYSEYAQPSYYSAARTPA</sequence>
<evidence type="ECO:0000313" key="3">
    <source>
        <dbReference type="EMBL" id="KAK3308269.1"/>
    </source>
</evidence>
<dbReference type="PANTHER" id="PTHR44144:SF1">
    <property type="entry name" value="DNAJ HOMOLOG SUBFAMILY C MEMBER 9"/>
    <property type="match status" value="1"/>
</dbReference>
<dbReference type="GO" id="GO:0031072">
    <property type="term" value="F:heat shock protein binding"/>
    <property type="evidence" value="ECO:0007669"/>
    <property type="project" value="TreeGrafter"/>
</dbReference>